<evidence type="ECO:0000256" key="1">
    <source>
        <dbReference type="SAM" id="Phobius"/>
    </source>
</evidence>
<keyword evidence="3" id="KW-1185">Reference proteome</keyword>
<keyword evidence="1" id="KW-0472">Membrane</keyword>
<organism evidence="2 3">
    <name type="scientific">Albidovulum marisflavi</name>
    <dbReference type="NCBI Taxonomy" id="2984159"/>
    <lineage>
        <taxon>Bacteria</taxon>
        <taxon>Pseudomonadati</taxon>
        <taxon>Pseudomonadota</taxon>
        <taxon>Alphaproteobacteria</taxon>
        <taxon>Rhodobacterales</taxon>
        <taxon>Paracoccaceae</taxon>
        <taxon>Albidovulum</taxon>
    </lineage>
</organism>
<evidence type="ECO:0000313" key="2">
    <source>
        <dbReference type="EMBL" id="MCV2870402.1"/>
    </source>
</evidence>
<evidence type="ECO:0000313" key="3">
    <source>
        <dbReference type="Proteomes" id="UP001652542"/>
    </source>
</evidence>
<proteinExistence type="predicted"/>
<protein>
    <submittedName>
        <fullName evidence="2">Uncharacterized protein</fullName>
    </submittedName>
</protein>
<name>A0ABT2ZH01_9RHOB</name>
<comment type="caution">
    <text evidence="2">The sequence shown here is derived from an EMBL/GenBank/DDBJ whole genome shotgun (WGS) entry which is preliminary data.</text>
</comment>
<dbReference type="RefSeq" id="WP_263736082.1">
    <property type="nucleotide sequence ID" value="NZ_JAOWKY010000006.1"/>
</dbReference>
<gene>
    <name evidence="2" type="ORF">OEW28_17450</name>
</gene>
<dbReference type="EMBL" id="JAOWKY010000006">
    <property type="protein sequence ID" value="MCV2870402.1"/>
    <property type="molecule type" value="Genomic_DNA"/>
</dbReference>
<sequence>MHWRYLTIILSVFLAAALTVAVAATIVERFDAALPAWAIVVPLALVLLLRRFAR</sequence>
<accession>A0ABT2ZH01</accession>
<dbReference type="Proteomes" id="UP001652542">
    <property type="component" value="Unassembled WGS sequence"/>
</dbReference>
<feature type="transmembrane region" description="Helical" evidence="1">
    <location>
        <begin position="33"/>
        <end position="53"/>
    </location>
</feature>
<keyword evidence="1" id="KW-1133">Transmembrane helix</keyword>
<reference evidence="2 3" key="1">
    <citation type="submission" date="2022-10" db="EMBL/GenBank/DDBJ databases">
        <title>Defluviimonas sp. nov., isolated from ocean surface water.</title>
        <authorList>
            <person name="He W."/>
            <person name="Wang L."/>
            <person name="Zhang D.-F."/>
        </authorList>
    </citation>
    <scope>NUCLEOTIDE SEQUENCE [LARGE SCALE GENOMIC DNA]</scope>
    <source>
        <strain evidence="2 3">WL0002</strain>
    </source>
</reference>
<keyword evidence="1" id="KW-0812">Transmembrane</keyword>